<protein>
    <submittedName>
        <fullName evidence="2">Mitochondrial protein</fullName>
    </submittedName>
</protein>
<dbReference type="SUPFAM" id="SSF56672">
    <property type="entry name" value="DNA/RNA polymerases"/>
    <property type="match status" value="1"/>
</dbReference>
<dbReference type="InterPro" id="IPR043502">
    <property type="entry name" value="DNA/RNA_pol_sf"/>
</dbReference>
<feature type="non-terminal residue" evidence="2">
    <location>
        <position position="1"/>
    </location>
</feature>
<reference evidence="2" key="1">
    <citation type="submission" date="2016-11" db="EMBL/GenBank/DDBJ databases">
        <title>The genome of Nicotiana attenuata.</title>
        <authorList>
            <person name="Xu S."/>
            <person name="Brockmoeller T."/>
            <person name="Gaquerel E."/>
            <person name="Navarro A."/>
            <person name="Kuhl H."/>
            <person name="Gase K."/>
            <person name="Ling Z."/>
            <person name="Zhou W."/>
            <person name="Kreitzer C."/>
            <person name="Stanke M."/>
            <person name="Tang H."/>
            <person name="Lyons E."/>
            <person name="Pandey P."/>
            <person name="Pandey S.P."/>
            <person name="Timmermann B."/>
            <person name="Baldwin I.T."/>
        </authorList>
    </citation>
    <scope>NUCLEOTIDE SEQUENCE [LARGE SCALE GENOMIC DNA]</scope>
    <source>
        <strain evidence="2">UT</strain>
    </source>
</reference>
<dbReference type="InterPro" id="IPR050951">
    <property type="entry name" value="Retrovirus_Pol_polyprotein"/>
</dbReference>
<dbReference type="Gramene" id="OIT35255">
    <property type="protein sequence ID" value="OIT35255"/>
    <property type="gene ID" value="A4A49_61896"/>
</dbReference>
<evidence type="ECO:0000313" key="3">
    <source>
        <dbReference type="Proteomes" id="UP000187609"/>
    </source>
</evidence>
<dbReference type="AlphaFoldDB" id="A0A314L1A6"/>
<dbReference type="PANTHER" id="PTHR37984:SF5">
    <property type="entry name" value="PROTEIN NYNRIN-LIKE"/>
    <property type="match status" value="1"/>
</dbReference>
<proteinExistence type="predicted"/>
<dbReference type="Gene3D" id="3.30.420.10">
    <property type="entry name" value="Ribonuclease H-like superfamily/Ribonuclease H"/>
    <property type="match status" value="1"/>
</dbReference>
<dbReference type="InterPro" id="IPR036397">
    <property type="entry name" value="RNaseH_sf"/>
</dbReference>
<name>A0A314L1A6_NICAT</name>
<keyword evidence="3" id="KW-1185">Reference proteome</keyword>
<dbReference type="PANTHER" id="PTHR37984">
    <property type="entry name" value="PROTEIN CBG26694"/>
    <property type="match status" value="1"/>
</dbReference>
<dbReference type="Proteomes" id="UP000187609">
    <property type="component" value="Unassembled WGS sequence"/>
</dbReference>
<organism evidence="2 3">
    <name type="scientific">Nicotiana attenuata</name>
    <name type="common">Coyote tobacco</name>
    <dbReference type="NCBI Taxonomy" id="49451"/>
    <lineage>
        <taxon>Eukaryota</taxon>
        <taxon>Viridiplantae</taxon>
        <taxon>Streptophyta</taxon>
        <taxon>Embryophyta</taxon>
        <taxon>Tracheophyta</taxon>
        <taxon>Spermatophyta</taxon>
        <taxon>Magnoliopsida</taxon>
        <taxon>eudicotyledons</taxon>
        <taxon>Gunneridae</taxon>
        <taxon>Pentapetalae</taxon>
        <taxon>asterids</taxon>
        <taxon>lamiids</taxon>
        <taxon>Solanales</taxon>
        <taxon>Solanaceae</taxon>
        <taxon>Nicotianoideae</taxon>
        <taxon>Nicotianeae</taxon>
        <taxon>Nicotiana</taxon>
    </lineage>
</organism>
<sequence>HLAHLRSVFDSLRSNALVVKRSKCQFGQSSISYLGHILSSDGLQVDPEKIAAIICWPYPSSVKDVRGFLGLTGYYRSFVKGYAQLASPLTDLLKKDSFLWSDMASAAFLKLKKALSSVPVLSLPDFSKVFTVETDASSIGIGAVLSQEVLLEEFHSSKIGGHTGISRTFHRLSSNFYWDSMRTDVKIFIMTCQICQQMKDSNLKPVGLLSPLPIPEVIFEDISMDFITGLPPSHGRTVILVIVDPDTPTAWFSLLPWAEFWYNTSYHHSSKVTPFEVVYGRPPPTVSRYVKDNLTNPAVAASLRQRDEVLAILKANLIQAQERMKVYVDKGRREVVFEVGDWVYVRLRPYR</sequence>
<dbReference type="InterPro" id="IPR043128">
    <property type="entry name" value="Rev_trsase/Diguanyl_cyclase"/>
</dbReference>
<dbReference type="InterPro" id="IPR012337">
    <property type="entry name" value="RNaseH-like_sf"/>
</dbReference>
<accession>A0A314L1A6</accession>
<dbReference type="Pfam" id="PF17921">
    <property type="entry name" value="Integrase_H2C2"/>
    <property type="match status" value="1"/>
</dbReference>
<dbReference type="Gene3D" id="3.30.70.270">
    <property type="match status" value="2"/>
</dbReference>
<dbReference type="GO" id="GO:0003824">
    <property type="term" value="F:catalytic activity"/>
    <property type="evidence" value="ECO:0007669"/>
    <property type="project" value="UniProtKB-KW"/>
</dbReference>
<dbReference type="InterPro" id="IPR041588">
    <property type="entry name" value="Integrase_H2C2"/>
</dbReference>
<dbReference type="EMBL" id="MJEQ01000584">
    <property type="protein sequence ID" value="OIT35255.1"/>
    <property type="molecule type" value="Genomic_DNA"/>
</dbReference>
<dbReference type="SUPFAM" id="SSF53098">
    <property type="entry name" value="Ribonuclease H-like"/>
    <property type="match status" value="1"/>
</dbReference>
<evidence type="ECO:0000259" key="1">
    <source>
        <dbReference type="Pfam" id="PF17921"/>
    </source>
</evidence>
<evidence type="ECO:0000313" key="2">
    <source>
        <dbReference type="EMBL" id="OIT35255.1"/>
    </source>
</evidence>
<feature type="domain" description="Integrase zinc-binding" evidence="1">
    <location>
        <begin position="147"/>
        <end position="200"/>
    </location>
</feature>
<comment type="caution">
    <text evidence="2">The sequence shown here is derived from an EMBL/GenBank/DDBJ whole genome shotgun (WGS) entry which is preliminary data.</text>
</comment>
<dbReference type="FunFam" id="3.30.70.270:FF:000020">
    <property type="entry name" value="Transposon Tf2-6 polyprotein-like Protein"/>
    <property type="match status" value="1"/>
</dbReference>
<feature type="non-terminal residue" evidence="2">
    <location>
        <position position="351"/>
    </location>
</feature>
<dbReference type="GO" id="GO:0003676">
    <property type="term" value="F:nucleic acid binding"/>
    <property type="evidence" value="ECO:0007669"/>
    <property type="project" value="InterPro"/>
</dbReference>
<gene>
    <name evidence="2" type="ORF">A4A49_61896</name>
</gene>
<dbReference type="STRING" id="49451.A0A314L1A6"/>